<dbReference type="GO" id="GO:0005524">
    <property type="term" value="F:ATP binding"/>
    <property type="evidence" value="ECO:0007669"/>
    <property type="project" value="UniProtKB-KW"/>
</dbReference>
<feature type="transmembrane region" description="Helical" evidence="15">
    <location>
        <begin position="12"/>
        <end position="36"/>
    </location>
</feature>
<dbReference type="Gene3D" id="3.30.565.10">
    <property type="entry name" value="Histidine kinase-like ATPase, C-terminal domain"/>
    <property type="match status" value="1"/>
</dbReference>
<dbReference type="PROSITE" id="PS50885">
    <property type="entry name" value="HAMP"/>
    <property type="match status" value="1"/>
</dbReference>
<dbReference type="Pfam" id="PF02518">
    <property type="entry name" value="HATPase_c"/>
    <property type="match status" value="1"/>
</dbReference>
<dbReference type="InterPro" id="IPR036097">
    <property type="entry name" value="HisK_dim/P_sf"/>
</dbReference>
<dbReference type="SMART" id="SM00304">
    <property type="entry name" value="HAMP"/>
    <property type="match status" value="1"/>
</dbReference>
<dbReference type="InterPro" id="IPR003594">
    <property type="entry name" value="HATPase_dom"/>
</dbReference>
<dbReference type="AlphaFoldDB" id="A0AB39KSU6"/>
<keyword evidence="8 15" id="KW-0812">Transmembrane</keyword>
<keyword evidence="6" id="KW-0597">Phosphoprotein</keyword>
<evidence type="ECO:0000259" key="16">
    <source>
        <dbReference type="PROSITE" id="PS50109"/>
    </source>
</evidence>
<dbReference type="InterPro" id="IPR050980">
    <property type="entry name" value="2C_sensor_his_kinase"/>
</dbReference>
<accession>A0AB39KSU6</accession>
<dbReference type="PANTHER" id="PTHR44936">
    <property type="entry name" value="SENSOR PROTEIN CREC"/>
    <property type="match status" value="1"/>
</dbReference>
<dbReference type="EC" id="2.7.13.3" evidence="3"/>
<evidence type="ECO:0000256" key="9">
    <source>
        <dbReference type="ARBA" id="ARBA00022741"/>
    </source>
</evidence>
<dbReference type="Gene3D" id="1.10.287.130">
    <property type="match status" value="1"/>
</dbReference>
<dbReference type="InterPro" id="IPR004358">
    <property type="entry name" value="Sig_transdc_His_kin-like_C"/>
</dbReference>
<proteinExistence type="predicted"/>
<dbReference type="RefSeq" id="WP_369059468.1">
    <property type="nucleotide sequence ID" value="NZ_CP158375.1"/>
</dbReference>
<evidence type="ECO:0000256" key="10">
    <source>
        <dbReference type="ARBA" id="ARBA00022777"/>
    </source>
</evidence>
<dbReference type="InterPro" id="IPR005467">
    <property type="entry name" value="His_kinase_dom"/>
</dbReference>
<dbReference type="EMBL" id="CP158375">
    <property type="protein sequence ID" value="XDO96627.1"/>
    <property type="molecule type" value="Genomic_DNA"/>
</dbReference>
<evidence type="ECO:0000259" key="17">
    <source>
        <dbReference type="PROSITE" id="PS50885"/>
    </source>
</evidence>
<keyword evidence="10" id="KW-0418">Kinase</keyword>
<reference evidence="18" key="1">
    <citation type="submission" date="2024-06" db="EMBL/GenBank/DDBJ databases">
        <title>Caulobacter inopinatus, sp. nov.</title>
        <authorList>
            <person name="Donachie S.P."/>
        </authorList>
    </citation>
    <scope>NUCLEOTIDE SEQUENCE</scope>
    <source>
        <strain evidence="18">73W</strain>
    </source>
</reference>
<keyword evidence="12 15" id="KW-1133">Transmembrane helix</keyword>
<dbReference type="SUPFAM" id="SSF47384">
    <property type="entry name" value="Homodimeric domain of signal transducing histidine kinase"/>
    <property type="match status" value="1"/>
</dbReference>
<dbReference type="PANTHER" id="PTHR44936:SF5">
    <property type="entry name" value="SENSOR HISTIDINE KINASE ENVZ"/>
    <property type="match status" value="1"/>
</dbReference>
<name>A0AB39KSU6_9CAUL</name>
<protein>
    <recommendedName>
        <fullName evidence="3">histidine kinase</fullName>
        <ecNumber evidence="3">2.7.13.3</ecNumber>
    </recommendedName>
</protein>
<evidence type="ECO:0000256" key="15">
    <source>
        <dbReference type="SAM" id="Phobius"/>
    </source>
</evidence>
<gene>
    <name evidence="18" type="ORF">ABOZ73_17960</name>
</gene>
<evidence type="ECO:0000256" key="11">
    <source>
        <dbReference type="ARBA" id="ARBA00022840"/>
    </source>
</evidence>
<evidence type="ECO:0000256" key="7">
    <source>
        <dbReference type="ARBA" id="ARBA00022679"/>
    </source>
</evidence>
<dbReference type="SMART" id="SM00388">
    <property type="entry name" value="HisKA"/>
    <property type="match status" value="1"/>
</dbReference>
<evidence type="ECO:0000256" key="5">
    <source>
        <dbReference type="ARBA" id="ARBA00022519"/>
    </source>
</evidence>
<dbReference type="GO" id="GO:0000155">
    <property type="term" value="F:phosphorelay sensor kinase activity"/>
    <property type="evidence" value="ECO:0007669"/>
    <property type="project" value="InterPro"/>
</dbReference>
<evidence type="ECO:0000256" key="13">
    <source>
        <dbReference type="ARBA" id="ARBA00023012"/>
    </source>
</evidence>
<keyword evidence="13" id="KW-0902">Two-component regulatory system</keyword>
<keyword evidence="7" id="KW-0808">Transferase</keyword>
<dbReference type="CDD" id="cd00082">
    <property type="entry name" value="HisKA"/>
    <property type="match status" value="1"/>
</dbReference>
<dbReference type="InterPro" id="IPR036890">
    <property type="entry name" value="HATPase_C_sf"/>
</dbReference>
<dbReference type="SMART" id="SM00387">
    <property type="entry name" value="HATPase_c"/>
    <property type="match status" value="1"/>
</dbReference>
<keyword evidence="14 15" id="KW-0472">Membrane</keyword>
<comment type="subcellular location">
    <subcellularLocation>
        <location evidence="2">Cell inner membrane</location>
        <topology evidence="2">Multi-pass membrane protein</topology>
    </subcellularLocation>
</comment>
<sequence length="455" mass="49846">MSRRHVYATPLFLQTIGLVIFTLIAAQLISVAVILLSPPPTPEFYRVSEIAQAVRTKADVDTRDGRPLAVRTRSKAFPDQRQSRRRTELKAVIGRALDVEPSRIVLKISMQRRLLLRPGPPPPGIRRAFQEQKGGPPPELRHEDFLVGPFKLGVQQADGRWLVVEPKPSFRPDEWQARLLLVLGLSILAVTPLVWLFARRLAAPISAFADAAERLGRDPGAPPLDLKGSAEVKAASTAFNQMQQRLRSYVEDRTAMIGAIAHDMRTPLTRLRFRIESAPEDLRVKLAAEIDQMDAMISAAITFVRDATREGERTKLELASLLESVIDDAAEMGGAASVERADRIVIDGDPLGLRRLVSNLVDNAIKYGGAARGRVFAEDGSAIIEIEDDGPGVAGHEIERVFDPFYRGEPSRNRETGGIGLGLAVVRSIARSHGGDVTLHNRAGGGLTARVRLPL</sequence>
<comment type="catalytic activity">
    <reaction evidence="1">
        <text>ATP + protein L-histidine = ADP + protein N-phospho-L-histidine.</text>
        <dbReference type="EC" id="2.7.13.3"/>
    </reaction>
</comment>
<evidence type="ECO:0000256" key="1">
    <source>
        <dbReference type="ARBA" id="ARBA00000085"/>
    </source>
</evidence>
<keyword evidence="4" id="KW-1003">Cell membrane</keyword>
<dbReference type="GO" id="GO:0005886">
    <property type="term" value="C:plasma membrane"/>
    <property type="evidence" value="ECO:0007669"/>
    <property type="project" value="UniProtKB-SubCell"/>
</dbReference>
<dbReference type="InterPro" id="IPR003660">
    <property type="entry name" value="HAMP_dom"/>
</dbReference>
<evidence type="ECO:0000313" key="18">
    <source>
        <dbReference type="EMBL" id="XDO96627.1"/>
    </source>
</evidence>
<evidence type="ECO:0000256" key="3">
    <source>
        <dbReference type="ARBA" id="ARBA00012438"/>
    </source>
</evidence>
<evidence type="ECO:0000256" key="2">
    <source>
        <dbReference type="ARBA" id="ARBA00004429"/>
    </source>
</evidence>
<feature type="domain" description="Histidine kinase" evidence="16">
    <location>
        <begin position="259"/>
        <end position="455"/>
    </location>
</feature>
<keyword evidence="5" id="KW-0997">Cell inner membrane</keyword>
<keyword evidence="9" id="KW-0547">Nucleotide-binding</keyword>
<keyword evidence="11 18" id="KW-0067">ATP-binding</keyword>
<dbReference type="CDD" id="cd00075">
    <property type="entry name" value="HATPase"/>
    <property type="match status" value="1"/>
</dbReference>
<dbReference type="PRINTS" id="PR00344">
    <property type="entry name" value="BCTRLSENSOR"/>
</dbReference>
<evidence type="ECO:0000256" key="4">
    <source>
        <dbReference type="ARBA" id="ARBA00022475"/>
    </source>
</evidence>
<dbReference type="InterPro" id="IPR003661">
    <property type="entry name" value="HisK_dim/P_dom"/>
</dbReference>
<evidence type="ECO:0000256" key="12">
    <source>
        <dbReference type="ARBA" id="ARBA00022989"/>
    </source>
</evidence>
<dbReference type="Pfam" id="PF00672">
    <property type="entry name" value="HAMP"/>
    <property type="match status" value="1"/>
</dbReference>
<evidence type="ECO:0000256" key="14">
    <source>
        <dbReference type="ARBA" id="ARBA00023136"/>
    </source>
</evidence>
<organism evidence="18">
    <name type="scientific">Caulobacter sp. 73W</name>
    <dbReference type="NCBI Taxonomy" id="3161137"/>
    <lineage>
        <taxon>Bacteria</taxon>
        <taxon>Pseudomonadati</taxon>
        <taxon>Pseudomonadota</taxon>
        <taxon>Alphaproteobacteria</taxon>
        <taxon>Caulobacterales</taxon>
        <taxon>Caulobacteraceae</taxon>
        <taxon>Caulobacter</taxon>
    </lineage>
</organism>
<evidence type="ECO:0000256" key="8">
    <source>
        <dbReference type="ARBA" id="ARBA00022692"/>
    </source>
</evidence>
<feature type="domain" description="HAMP" evidence="17">
    <location>
        <begin position="199"/>
        <end position="251"/>
    </location>
</feature>
<feature type="transmembrane region" description="Helical" evidence="15">
    <location>
        <begin position="179"/>
        <end position="198"/>
    </location>
</feature>
<evidence type="ECO:0000256" key="6">
    <source>
        <dbReference type="ARBA" id="ARBA00022553"/>
    </source>
</evidence>
<dbReference type="PROSITE" id="PS50109">
    <property type="entry name" value="HIS_KIN"/>
    <property type="match status" value="1"/>
</dbReference>
<dbReference type="SUPFAM" id="SSF55874">
    <property type="entry name" value="ATPase domain of HSP90 chaperone/DNA topoisomerase II/histidine kinase"/>
    <property type="match status" value="1"/>
</dbReference>